<dbReference type="InterPro" id="IPR007384">
    <property type="entry name" value="UCP006257"/>
</dbReference>
<evidence type="ECO:0000313" key="2">
    <source>
        <dbReference type="EMBL" id="MCL1115650.1"/>
    </source>
</evidence>
<dbReference type="PANTHER" id="PTHR39586:SF1">
    <property type="entry name" value="CYTOPLASMIC PROTEIN"/>
    <property type="match status" value="1"/>
</dbReference>
<proteinExistence type="predicted"/>
<sequence>MIYEVSLTFLVALEQQLKAGKLWSTTQPSASAMASTAPFACDTLSFEQWLQFVFIPKMQQLIITKSPLPTNMAVAPMAEQIWQNEADKQIIIKQLVKFDQLIANQNRAVRNHERY</sequence>
<dbReference type="PIRSF" id="PIRSF006257">
    <property type="entry name" value="UCP006257"/>
    <property type="match status" value="1"/>
</dbReference>
<evidence type="ECO:0000313" key="3">
    <source>
        <dbReference type="Proteomes" id="UP001203212"/>
    </source>
</evidence>
<dbReference type="Pfam" id="PF04287">
    <property type="entry name" value="DUF446"/>
    <property type="match status" value="1"/>
</dbReference>
<evidence type="ECO:0000259" key="1">
    <source>
        <dbReference type="Pfam" id="PF04287"/>
    </source>
</evidence>
<dbReference type="Proteomes" id="UP001203212">
    <property type="component" value="Unassembled WGS sequence"/>
</dbReference>
<name>A0ABT0KW65_9GAMM</name>
<gene>
    <name evidence="2" type="ORF">L2689_00125</name>
</gene>
<dbReference type="Gene3D" id="1.20.1440.40">
    <property type="entry name" value="YqcC-like"/>
    <property type="match status" value="1"/>
</dbReference>
<dbReference type="InterPro" id="IPR023376">
    <property type="entry name" value="YqcC-like_dom"/>
</dbReference>
<keyword evidence="3" id="KW-1185">Reference proteome</keyword>
<organism evidence="2 3">
    <name type="scientific">Shewanella aestuarii</name>
    <dbReference type="NCBI Taxonomy" id="1028752"/>
    <lineage>
        <taxon>Bacteria</taxon>
        <taxon>Pseudomonadati</taxon>
        <taxon>Pseudomonadota</taxon>
        <taxon>Gammaproteobacteria</taxon>
        <taxon>Alteromonadales</taxon>
        <taxon>Shewanellaceae</taxon>
        <taxon>Shewanella</taxon>
    </lineage>
</organism>
<comment type="caution">
    <text evidence="2">The sequence shown here is derived from an EMBL/GenBank/DDBJ whole genome shotgun (WGS) entry which is preliminary data.</text>
</comment>
<dbReference type="PANTHER" id="PTHR39586">
    <property type="entry name" value="CYTOPLASMIC PROTEIN-RELATED"/>
    <property type="match status" value="1"/>
</dbReference>
<dbReference type="InterPro" id="IPR036814">
    <property type="entry name" value="YqcC-like_sf"/>
</dbReference>
<dbReference type="SUPFAM" id="SSF158452">
    <property type="entry name" value="YqcC-like"/>
    <property type="match status" value="1"/>
</dbReference>
<protein>
    <submittedName>
        <fullName evidence="2">YqcC family protein</fullName>
    </submittedName>
</protein>
<dbReference type="EMBL" id="JAKILK010000001">
    <property type="protein sequence ID" value="MCL1115650.1"/>
    <property type="molecule type" value="Genomic_DNA"/>
</dbReference>
<accession>A0ABT0KW65</accession>
<reference evidence="2 3" key="1">
    <citation type="submission" date="2022-01" db="EMBL/GenBank/DDBJ databases">
        <title>Whole genome-based taxonomy of the Shewanellaceae.</title>
        <authorList>
            <person name="Martin-Rodriguez A.J."/>
        </authorList>
    </citation>
    <scope>NUCLEOTIDE SEQUENCE [LARGE SCALE GENOMIC DNA]</scope>
    <source>
        <strain evidence="2 3">JCM 17801</strain>
    </source>
</reference>
<feature type="domain" description="YqcC-like" evidence="1">
    <location>
        <begin position="9"/>
        <end position="101"/>
    </location>
</feature>